<comment type="caution">
    <text evidence="1">The sequence shown here is derived from an EMBL/GenBank/DDBJ whole genome shotgun (WGS) entry which is preliminary data.</text>
</comment>
<organism evidence="1 2">
    <name type="scientific">Trichostrongylus colubriformis</name>
    <name type="common">Black scour worm</name>
    <dbReference type="NCBI Taxonomy" id="6319"/>
    <lineage>
        <taxon>Eukaryota</taxon>
        <taxon>Metazoa</taxon>
        <taxon>Ecdysozoa</taxon>
        <taxon>Nematoda</taxon>
        <taxon>Chromadorea</taxon>
        <taxon>Rhabditida</taxon>
        <taxon>Rhabditina</taxon>
        <taxon>Rhabditomorpha</taxon>
        <taxon>Strongyloidea</taxon>
        <taxon>Trichostrongylidae</taxon>
        <taxon>Trichostrongylus</taxon>
    </lineage>
</organism>
<name>A0AAN8IPZ7_TRICO</name>
<dbReference type="Proteomes" id="UP001331761">
    <property type="component" value="Unassembled WGS sequence"/>
</dbReference>
<evidence type="ECO:0000313" key="1">
    <source>
        <dbReference type="EMBL" id="KAK5977417.1"/>
    </source>
</evidence>
<accession>A0AAN8IPZ7</accession>
<keyword evidence="2" id="KW-1185">Reference proteome</keyword>
<protein>
    <submittedName>
        <fullName evidence="1">Uncharacterized protein</fullName>
    </submittedName>
</protein>
<proteinExistence type="predicted"/>
<dbReference type="AlphaFoldDB" id="A0AAN8IPZ7"/>
<gene>
    <name evidence="1" type="ORF">GCK32_010916</name>
</gene>
<dbReference type="EMBL" id="WIXE01010629">
    <property type="protein sequence ID" value="KAK5977417.1"/>
    <property type="molecule type" value="Genomic_DNA"/>
</dbReference>
<evidence type="ECO:0000313" key="2">
    <source>
        <dbReference type="Proteomes" id="UP001331761"/>
    </source>
</evidence>
<feature type="non-terminal residue" evidence="1">
    <location>
        <position position="1"/>
    </location>
</feature>
<reference evidence="1 2" key="1">
    <citation type="submission" date="2019-10" db="EMBL/GenBank/DDBJ databases">
        <title>Assembly and Annotation for the nematode Trichostrongylus colubriformis.</title>
        <authorList>
            <person name="Martin J."/>
        </authorList>
    </citation>
    <scope>NUCLEOTIDE SEQUENCE [LARGE SCALE GENOMIC DNA]</scope>
    <source>
        <strain evidence="1">G859</strain>
        <tissue evidence="1">Whole worm</tissue>
    </source>
</reference>
<sequence length="173" mass="20079">SGDYEDDHDEYDDVDEVGHSKEDLISPHLMLEHVESFRKFAEERGKLSVSWSRMRGVFDEWMKQQAPSVVDSEMLLKSLKRYVTSSLRPSNMSLDSCIRNVREYLDSPSSVLMHKDFPSKPPPLIHYYCKKYGHTAGFGKIKEMADRMKKDKAGRVECEQELVELEVLNSCHF</sequence>